<gene>
    <name evidence="3" type="ORF">L1049_000633</name>
</gene>
<proteinExistence type="predicted"/>
<evidence type="ECO:0000313" key="3">
    <source>
        <dbReference type="EMBL" id="KAK9268868.1"/>
    </source>
</evidence>
<dbReference type="Pfam" id="PF12937">
    <property type="entry name" value="F-box-like"/>
    <property type="match status" value="1"/>
</dbReference>
<evidence type="ECO:0000259" key="1">
    <source>
        <dbReference type="Pfam" id="PF03478"/>
    </source>
</evidence>
<dbReference type="Gene3D" id="1.20.1280.50">
    <property type="match status" value="1"/>
</dbReference>
<protein>
    <recommendedName>
        <fullName evidence="5">F-box protein</fullName>
    </recommendedName>
</protein>
<evidence type="ECO:0000259" key="2">
    <source>
        <dbReference type="Pfam" id="PF12937"/>
    </source>
</evidence>
<organism evidence="3 4">
    <name type="scientific">Liquidambar formosana</name>
    <name type="common">Formosan gum</name>
    <dbReference type="NCBI Taxonomy" id="63359"/>
    <lineage>
        <taxon>Eukaryota</taxon>
        <taxon>Viridiplantae</taxon>
        <taxon>Streptophyta</taxon>
        <taxon>Embryophyta</taxon>
        <taxon>Tracheophyta</taxon>
        <taxon>Spermatophyta</taxon>
        <taxon>Magnoliopsida</taxon>
        <taxon>eudicotyledons</taxon>
        <taxon>Gunneridae</taxon>
        <taxon>Pentapetalae</taxon>
        <taxon>Saxifragales</taxon>
        <taxon>Altingiaceae</taxon>
        <taxon>Liquidambar</taxon>
    </lineage>
</organism>
<dbReference type="SUPFAM" id="SSF81383">
    <property type="entry name" value="F-box domain"/>
    <property type="match status" value="1"/>
</dbReference>
<comment type="caution">
    <text evidence="3">The sequence shown here is derived from an EMBL/GenBank/DDBJ whole genome shotgun (WGS) entry which is preliminary data.</text>
</comment>
<dbReference type="AlphaFoldDB" id="A0AAP0NA24"/>
<dbReference type="PANTHER" id="PTHR44259:SF114">
    <property type="entry name" value="OS06G0707300 PROTEIN"/>
    <property type="match status" value="1"/>
</dbReference>
<dbReference type="PANTHER" id="PTHR44259">
    <property type="entry name" value="OS07G0183000 PROTEIN-RELATED"/>
    <property type="match status" value="1"/>
</dbReference>
<dbReference type="Pfam" id="PF03478">
    <property type="entry name" value="Beta-prop_KIB1-4"/>
    <property type="match status" value="1"/>
</dbReference>
<feature type="domain" description="F-box" evidence="2">
    <location>
        <begin position="6"/>
        <end position="42"/>
    </location>
</feature>
<evidence type="ECO:0000313" key="4">
    <source>
        <dbReference type="Proteomes" id="UP001415857"/>
    </source>
</evidence>
<accession>A0AAP0NA24</accession>
<dbReference type="EMBL" id="JBBPBK010000015">
    <property type="protein sequence ID" value="KAK9268868.1"/>
    <property type="molecule type" value="Genomic_DNA"/>
</dbReference>
<dbReference type="InterPro" id="IPR005174">
    <property type="entry name" value="KIB1-4_b-propeller"/>
</dbReference>
<sequence>MAPRPWSDLPKELLHLIFDRLTNTVDVLCCGAVCVSWRFVVDRRKRKPLTPPLLLLTRSDGEVDNEGLCNTINVFNTTRNKVHSINLPQTRGRWYRSSSHGWLLTIGGDFPHEINLLNPFTRTQIILPPARSDFATPQRLRVITSNRPSDPDCIFLAIHSDRGKLAICKAGDQDWTTLIITPFNILSDGIFHKGQFYLVDRRENILRCEVIGPRFRFPRVRRLHLETPHYCRGYSYLVESRSGDLLLVIRFTGREQQRPPQEPLRTLHFEVYKLDWSERRWSLVENLGDEAIFLGKYSSISVSAGSHSGECRANCIYFIDDTEEWHRTKDPRHETGVYHMGNRYMRIEWLYQSSPIWTSPLNWIRPEI</sequence>
<reference evidence="3 4" key="1">
    <citation type="journal article" date="2024" name="Plant J.">
        <title>Genome sequences and population genomics reveal climatic adaptation and genomic divergence between two closely related sweetgum species.</title>
        <authorList>
            <person name="Xu W.Q."/>
            <person name="Ren C.Q."/>
            <person name="Zhang X.Y."/>
            <person name="Comes H.P."/>
            <person name="Liu X.H."/>
            <person name="Li Y.G."/>
            <person name="Kettle C.J."/>
            <person name="Jalonen R."/>
            <person name="Gaisberger H."/>
            <person name="Ma Y.Z."/>
            <person name="Qiu Y.X."/>
        </authorList>
    </citation>
    <scope>NUCLEOTIDE SEQUENCE [LARGE SCALE GENOMIC DNA]</scope>
    <source>
        <strain evidence="3">Hangzhou</strain>
    </source>
</reference>
<dbReference type="InterPro" id="IPR001810">
    <property type="entry name" value="F-box_dom"/>
</dbReference>
<dbReference type="InterPro" id="IPR050942">
    <property type="entry name" value="F-box_BR-signaling"/>
</dbReference>
<dbReference type="Proteomes" id="UP001415857">
    <property type="component" value="Unassembled WGS sequence"/>
</dbReference>
<name>A0AAP0NA24_LIQFO</name>
<feature type="domain" description="KIB1-4 beta-propeller" evidence="1">
    <location>
        <begin position="75"/>
        <end position="338"/>
    </location>
</feature>
<evidence type="ECO:0008006" key="5">
    <source>
        <dbReference type="Google" id="ProtNLM"/>
    </source>
</evidence>
<dbReference type="InterPro" id="IPR036047">
    <property type="entry name" value="F-box-like_dom_sf"/>
</dbReference>
<keyword evidence="4" id="KW-1185">Reference proteome</keyword>